<dbReference type="Proteomes" id="UP001140096">
    <property type="component" value="Unassembled WGS sequence"/>
</dbReference>
<reference evidence="1" key="1">
    <citation type="submission" date="2022-07" db="EMBL/GenBank/DDBJ databases">
        <title>Phylogenomic reconstructions and comparative analyses of Kickxellomycotina fungi.</title>
        <authorList>
            <person name="Reynolds N.K."/>
            <person name="Stajich J.E."/>
            <person name="Barry K."/>
            <person name="Grigoriev I.V."/>
            <person name="Crous P."/>
            <person name="Smith M.E."/>
        </authorList>
    </citation>
    <scope>NUCLEOTIDE SEQUENCE</scope>
    <source>
        <strain evidence="1">CBS 102833</strain>
    </source>
</reference>
<evidence type="ECO:0000313" key="1">
    <source>
        <dbReference type="EMBL" id="KAJ2810462.1"/>
    </source>
</evidence>
<keyword evidence="2" id="KW-1185">Reference proteome</keyword>
<protein>
    <submittedName>
        <fullName evidence="1">Sister chromatid cohesion protein 2</fullName>
    </submittedName>
</protein>
<organism evidence="1 2">
    <name type="scientific">Coemansia furcata</name>
    <dbReference type="NCBI Taxonomy" id="417177"/>
    <lineage>
        <taxon>Eukaryota</taxon>
        <taxon>Fungi</taxon>
        <taxon>Fungi incertae sedis</taxon>
        <taxon>Zoopagomycota</taxon>
        <taxon>Kickxellomycotina</taxon>
        <taxon>Kickxellomycetes</taxon>
        <taxon>Kickxellales</taxon>
        <taxon>Kickxellaceae</taxon>
        <taxon>Coemansia</taxon>
    </lineage>
</organism>
<dbReference type="EMBL" id="JANBUP010000702">
    <property type="protein sequence ID" value="KAJ2810462.1"/>
    <property type="molecule type" value="Genomic_DNA"/>
</dbReference>
<accession>A0ACC1LKZ5</accession>
<gene>
    <name evidence="1" type="primary">SCC2</name>
    <name evidence="1" type="ORF">H4S07_002657</name>
</gene>
<proteinExistence type="predicted"/>
<comment type="caution">
    <text evidence="1">The sequence shown here is derived from an EMBL/GenBank/DDBJ whole genome shotgun (WGS) entry which is preliminary data.</text>
</comment>
<name>A0ACC1LKZ5_9FUNG</name>
<sequence>MPVDALVDDIDSAAIVPGTADNGQNKPLPLKRQLQRSSEDSKPAAKRQRPVLMHHESTGSETSIYAHPEPVPEQPIPLSALALGSVINDSYLDQGSDVAACAPPTDDVNIVVQDSNTDQPPAHIELLEDYLAKLFQGEDQISDHNSATFEHFRQISSVRGNVVVLNKCALQQLRLLLAPCSPELLARHVPDDEISRVISMLVAVVEAADGAGLADIVKSGALVDGNTELSTGFRDKLDQMLSSASLGLDASSLIVDLAATGKASNGACPSDILHAVVTLFKDCVLGCVVPLLDMDTGCPLANAISNNDGFLCSRLLAFLGTVLVAHGPITALVSGPTLAEQDIISLVFAAISVTFCTSDLLGSGTGANILELIRRAAQSLLRHVFETHADQRLWILEEILASLIKLPTLKRSQSTYHISGGRSVQFITVLLLKLLQGTAQSPEDLTAGFEGRRLPAKECRMLLQKHKKAVDAASSSTDFVVRYLIGRCVKRDSKASANEAEYRGLLETFIDNCLVLLGHPQWPAAELVIRVYSMHVLELLDEEKADIGMKTLALESAALVASHIATAQQDIEALSMSGGSGALETVLANSSLESISRFRATTTLLLKYLQCKAVGGESTGAILLYIGNWASMLVAALLKIRQAKATRGLDNVSNGVEESDAEDMASDDETKSYTDNSTGNDMTDGDDDDDDDISMDRDGDGESSDSDYENVTTASSRVKQMVATRKLATDKRRAIEECLRDYMGIANQSTKAMVHSVPYANAVDAAKNVISLLPLYKTFDVLLTRVTMALGASQVALRSKALRALNQIASHRPSVLYQASVKFAINHRLQDSSPQVREAAIDLIGKHVAQNPELTSQYYEFISVRILDKGPSVRRRVIRILKDVYLLSRDHTQLVDIGIRLLQRTNDDERSVRELAVKTLQELWFTHEVQVHTCDEEESPMETSGNMFNMLSPEVQRQMLKRVQVMAGVTEVSRSCELGDLMSGLFEYVTTATTKTEAESAMAVIRCIVDALFEQLLRSEESEADGSLSCSTISVPGLSTATCLRFISTLSAIAPDAVGAHSEVLGTYLKMTEASEEDALHHVLTIFSNTLLSIPHPSAQFLGSLENDLISLLSSSPQSILSVAVPCLCTLVDKITWNYGKLVRLFRSCALQLCHERRLVSSGSRGTQSPKNLMRFIILAGLTCCHFSFDEHRSKHKDHFKDLNEMVETTVPAFMNELLLFFASPQLSSPVQLAAMQMLGHLYIRQPSLALESKARAVMDRAFSSDSNGHKLQVLRNFYDFLRADTKRYAMRAKESKEHAREVDAKALVGDTGEMSEAGVGASLMQTYLDRIIDATFVSSAATLRAAGFEVISLVLEQGLAHPLKCVPALIALSTSSDPHIRSRALKLHQDLNFKYASFIHSRDIEGVRKAYEYQVQLRGRAEHVIGYDHCGEARETTGRPVALLQPLYTLLRSKRARRNDFLSLLVKIGDADPGAIVGHSGAWQADVSFVRFVAENIAGLDFKYLDEVLHIAYQVSSIISSTGSHLLHLLEGDYHVADDDQAITGALSDSACKCRHATEASVCVGILFILREFLKAHYGIAESKCAGYSPNDSSHARDKPVVWHGQNDQGRIDWSTWPYAAKRMESTADYSDQRARFRLMMAAGSLAVAEERASVAGENQSFGSHANGSGGSFTDDLVLNADELEFLTGQLIDE</sequence>
<evidence type="ECO:0000313" key="2">
    <source>
        <dbReference type="Proteomes" id="UP001140096"/>
    </source>
</evidence>